<dbReference type="EMBL" id="WVTB01000017">
    <property type="protein sequence ID" value="KAF3809373.1"/>
    <property type="molecule type" value="Genomic_DNA"/>
</dbReference>
<evidence type="ECO:0000313" key="2">
    <source>
        <dbReference type="EMBL" id="KAF3809373.1"/>
    </source>
</evidence>
<keyword evidence="1" id="KW-0732">Signal</keyword>
<feature type="signal peptide" evidence="1">
    <location>
        <begin position="1"/>
        <end position="21"/>
    </location>
</feature>
<proteinExistence type="predicted"/>
<dbReference type="GeneID" id="69018698"/>
<reference evidence="2" key="1">
    <citation type="journal article" date="2020" name="Phytopathology">
        <title>Genome sequence and comparative analysis of Colletotrichum gloeosporioides isolated from Liriodendron leaves.</title>
        <authorList>
            <person name="Fu F.F."/>
            <person name="Hao Z."/>
            <person name="Wang P."/>
            <person name="Lu Y."/>
            <person name="Xue L.J."/>
            <person name="Wei G."/>
            <person name="Tian Y."/>
            <person name="Baishi H."/>
            <person name="Xu H."/>
            <person name="Shi J."/>
            <person name="Cheng T."/>
            <person name="Wang G."/>
            <person name="Yi Y."/>
            <person name="Chen J."/>
        </authorList>
    </citation>
    <scope>NUCLEOTIDE SEQUENCE</scope>
    <source>
        <strain evidence="2">Lc1</strain>
    </source>
</reference>
<dbReference type="RefSeq" id="XP_045268532.1">
    <property type="nucleotide sequence ID" value="XM_045411474.1"/>
</dbReference>
<dbReference type="Proteomes" id="UP000613401">
    <property type="component" value="Unassembled WGS sequence"/>
</dbReference>
<name>A0A8H4FP35_COLGL</name>
<sequence>MKVYQLAALLSFSTYLSGASAAYCNNSPSLIWQCLRSDNSNSGYTASCCPGGSYQQDGACCTENWQAFKSCCTAHPGYWAANG</sequence>
<evidence type="ECO:0000256" key="1">
    <source>
        <dbReference type="SAM" id="SignalP"/>
    </source>
</evidence>
<dbReference type="AlphaFoldDB" id="A0A8H4FP35"/>
<feature type="chain" id="PRO_5034655413" evidence="1">
    <location>
        <begin position="22"/>
        <end position="83"/>
    </location>
</feature>
<gene>
    <name evidence="2" type="ORF">GCG54_00011572</name>
</gene>
<keyword evidence="3" id="KW-1185">Reference proteome</keyword>
<accession>A0A8H4FP35</accession>
<protein>
    <submittedName>
        <fullName evidence="2">Uncharacterized protein</fullName>
    </submittedName>
</protein>
<evidence type="ECO:0000313" key="3">
    <source>
        <dbReference type="Proteomes" id="UP000613401"/>
    </source>
</evidence>
<comment type="caution">
    <text evidence="2">The sequence shown here is derived from an EMBL/GenBank/DDBJ whole genome shotgun (WGS) entry which is preliminary data.</text>
</comment>
<reference evidence="2" key="2">
    <citation type="submission" date="2020-03" db="EMBL/GenBank/DDBJ databases">
        <authorList>
            <person name="Fu F.-F."/>
            <person name="Chen J."/>
        </authorList>
    </citation>
    <scope>NUCLEOTIDE SEQUENCE</scope>
    <source>
        <strain evidence="2">Lc1</strain>
    </source>
</reference>
<organism evidence="2 3">
    <name type="scientific">Colletotrichum gloeosporioides</name>
    <name type="common">Anthracnose fungus</name>
    <name type="synonym">Glomerella cingulata</name>
    <dbReference type="NCBI Taxonomy" id="474922"/>
    <lineage>
        <taxon>Eukaryota</taxon>
        <taxon>Fungi</taxon>
        <taxon>Dikarya</taxon>
        <taxon>Ascomycota</taxon>
        <taxon>Pezizomycotina</taxon>
        <taxon>Sordariomycetes</taxon>
        <taxon>Hypocreomycetidae</taxon>
        <taxon>Glomerellales</taxon>
        <taxon>Glomerellaceae</taxon>
        <taxon>Colletotrichum</taxon>
        <taxon>Colletotrichum gloeosporioides species complex</taxon>
    </lineage>
</organism>